<dbReference type="RefSeq" id="WP_105069787.1">
    <property type="nucleotide sequence ID" value="NZ_MTPW01000001.1"/>
</dbReference>
<evidence type="ECO:0000313" key="2">
    <source>
        <dbReference type="Proteomes" id="UP000239747"/>
    </source>
</evidence>
<gene>
    <name evidence="1" type="ORF">BST92_01020</name>
</gene>
<evidence type="ECO:0000313" key="1">
    <source>
        <dbReference type="EMBL" id="PQJ30603.1"/>
    </source>
</evidence>
<accession>A0A2S7U8H7</accession>
<dbReference type="EMBL" id="MTPW01000001">
    <property type="protein sequence ID" value="PQJ30603.1"/>
    <property type="molecule type" value="Genomic_DNA"/>
</dbReference>
<protein>
    <submittedName>
        <fullName evidence="1">Uncharacterized protein</fullName>
    </submittedName>
</protein>
<organism evidence="1 2">
    <name type="scientific">Nonlabens arenilitoris</name>
    <dbReference type="NCBI Taxonomy" id="1217969"/>
    <lineage>
        <taxon>Bacteria</taxon>
        <taxon>Pseudomonadati</taxon>
        <taxon>Bacteroidota</taxon>
        <taxon>Flavobacteriia</taxon>
        <taxon>Flavobacteriales</taxon>
        <taxon>Flavobacteriaceae</taxon>
        <taxon>Nonlabens</taxon>
    </lineage>
</organism>
<sequence length="91" mass="10330">MQELQIELIDGNFTPSDAMEIITSVLDKKMNFHKLQRLAKTERDHADPCTFENERIAALQSEKDKAIAFLGPMINKGENVSIKSKIDIIKN</sequence>
<name>A0A2S7U8H7_9FLAO</name>
<reference evidence="1 2" key="1">
    <citation type="submission" date="2017-01" db="EMBL/GenBank/DDBJ databases">
        <title>Trade-off between light-utilization and light-protection in marine flavobacteria.</title>
        <authorList>
            <person name="Kumagai Y."/>
            <person name="Yoshizawa S."/>
            <person name="Kogure K."/>
            <person name="Iwasaki W."/>
        </authorList>
    </citation>
    <scope>NUCLEOTIDE SEQUENCE [LARGE SCALE GENOMIC DNA]</scope>
    <source>
        <strain evidence="1 2">KCTC 32109</strain>
    </source>
</reference>
<comment type="caution">
    <text evidence="1">The sequence shown here is derived from an EMBL/GenBank/DDBJ whole genome shotgun (WGS) entry which is preliminary data.</text>
</comment>
<keyword evidence="2" id="KW-1185">Reference proteome</keyword>
<dbReference type="AlphaFoldDB" id="A0A2S7U8H7"/>
<proteinExistence type="predicted"/>
<dbReference type="OrthoDB" id="1144758at2"/>
<dbReference type="Proteomes" id="UP000239747">
    <property type="component" value="Unassembled WGS sequence"/>
</dbReference>